<proteinExistence type="predicted"/>
<protein>
    <recommendedName>
        <fullName evidence="2">DUF218 domain-containing protein</fullName>
    </recommendedName>
</protein>
<dbReference type="InterPro" id="IPR014729">
    <property type="entry name" value="Rossmann-like_a/b/a_fold"/>
</dbReference>
<feature type="transmembrane region" description="Helical" evidence="1">
    <location>
        <begin position="20"/>
        <end position="42"/>
    </location>
</feature>
<evidence type="ECO:0000313" key="3">
    <source>
        <dbReference type="EMBL" id="NYD21451.1"/>
    </source>
</evidence>
<accession>A0A7Y9ATH2</accession>
<dbReference type="Pfam" id="PF02698">
    <property type="entry name" value="DUF218"/>
    <property type="match status" value="1"/>
</dbReference>
<comment type="caution">
    <text evidence="3">The sequence shown here is derived from an EMBL/GenBank/DDBJ whole genome shotgun (WGS) entry which is preliminary data.</text>
</comment>
<keyword evidence="1" id="KW-0472">Membrane</keyword>
<keyword evidence="4" id="KW-1185">Reference proteome</keyword>
<evidence type="ECO:0000313" key="4">
    <source>
        <dbReference type="Proteomes" id="UP000521922"/>
    </source>
</evidence>
<dbReference type="Proteomes" id="UP000521922">
    <property type="component" value="Unassembled WGS sequence"/>
</dbReference>
<dbReference type="AlphaFoldDB" id="A0A7Y9ATH2"/>
<feature type="domain" description="DUF218" evidence="2">
    <location>
        <begin position="57"/>
        <end position="180"/>
    </location>
</feature>
<evidence type="ECO:0000259" key="2">
    <source>
        <dbReference type="Pfam" id="PF02698"/>
    </source>
</evidence>
<dbReference type="InterPro" id="IPR003848">
    <property type="entry name" value="DUF218"/>
</dbReference>
<dbReference type="RefSeq" id="WP_179749765.1">
    <property type="nucleotide sequence ID" value="NZ_BAAAGN010000005.1"/>
</dbReference>
<evidence type="ECO:0000256" key="1">
    <source>
        <dbReference type="SAM" id="Phobius"/>
    </source>
</evidence>
<keyword evidence="1" id="KW-0812">Transmembrane</keyword>
<name>A0A7Y9ATH2_9ACTN</name>
<dbReference type="EMBL" id="JACCBB010000001">
    <property type="protein sequence ID" value="NYD21451.1"/>
    <property type="molecule type" value="Genomic_DNA"/>
</dbReference>
<dbReference type="CDD" id="cd06259">
    <property type="entry name" value="YdcF-like"/>
    <property type="match status" value="1"/>
</dbReference>
<gene>
    <name evidence="3" type="ORF">BJ968_000991</name>
</gene>
<reference evidence="3 4" key="1">
    <citation type="submission" date="2020-07" db="EMBL/GenBank/DDBJ databases">
        <title>Sequencing the genomes of 1000 actinobacteria strains.</title>
        <authorList>
            <person name="Klenk H.-P."/>
        </authorList>
    </citation>
    <scope>NUCLEOTIDE SEQUENCE [LARGE SCALE GENOMIC DNA]</scope>
    <source>
        <strain evidence="3 4">DSM 7487</strain>
    </source>
</reference>
<sequence>MPRTAGPLGAGSSALVPGLVPGLVLGLVAGVLVGVEAVHALASRRGFPGGRRRVAPDVVLVLGCPPRADGSVSRMQRWRTEIAVRTSPTAQLVFSGYARDGGPSEAAVMAAHARDVLGVAPGRTRTEEEARTTWENVEFSLAGLEAGRYLAIASSPVHAWRARRYVARQRPDLAARLVPAADHRLGERWGLKAATLAYDVARSVVLRLWPARHLTS</sequence>
<keyword evidence="1" id="KW-1133">Transmembrane helix</keyword>
<dbReference type="Gene3D" id="3.40.50.620">
    <property type="entry name" value="HUPs"/>
    <property type="match status" value="1"/>
</dbReference>
<organism evidence="3 4">
    <name type="scientific">Kineococcus aurantiacus</name>
    <dbReference type="NCBI Taxonomy" id="37633"/>
    <lineage>
        <taxon>Bacteria</taxon>
        <taxon>Bacillati</taxon>
        <taxon>Actinomycetota</taxon>
        <taxon>Actinomycetes</taxon>
        <taxon>Kineosporiales</taxon>
        <taxon>Kineosporiaceae</taxon>
        <taxon>Kineococcus</taxon>
    </lineage>
</organism>